<dbReference type="Pfam" id="PF11539">
    <property type="entry name" value="DUF3228"/>
    <property type="match status" value="1"/>
</dbReference>
<dbReference type="PANTHER" id="PTHR38666:SF2">
    <property type="entry name" value="FLAGELLAR ASSOCIATED PROTEIN"/>
    <property type="match status" value="1"/>
</dbReference>
<gene>
    <name evidence="1" type="ORF">BaOVIS_002270</name>
</gene>
<dbReference type="OrthoDB" id="415460at2759"/>
<evidence type="ECO:0000313" key="2">
    <source>
        <dbReference type="Proteomes" id="UP001057455"/>
    </source>
</evidence>
<protein>
    <submittedName>
        <fullName evidence="1">Uncharacterized protein</fullName>
    </submittedName>
</protein>
<evidence type="ECO:0000313" key="1">
    <source>
        <dbReference type="EMBL" id="GFE52823.1"/>
    </source>
</evidence>
<proteinExistence type="predicted"/>
<dbReference type="Proteomes" id="UP001057455">
    <property type="component" value="Unassembled WGS sequence"/>
</dbReference>
<reference evidence="1" key="1">
    <citation type="submission" date="2019-12" db="EMBL/GenBank/DDBJ databases">
        <title>Genome sequence of Babesia ovis.</title>
        <authorList>
            <person name="Yamagishi J."/>
            <person name="Sevinc F."/>
            <person name="Xuan X."/>
        </authorList>
    </citation>
    <scope>NUCLEOTIDE SEQUENCE</scope>
    <source>
        <strain evidence="1">Selcuk</strain>
    </source>
</reference>
<dbReference type="AlphaFoldDB" id="A0A9W5T7Y6"/>
<dbReference type="PANTHER" id="PTHR38666">
    <property type="match status" value="1"/>
</dbReference>
<sequence length="206" mass="23934">MEGKRESFSIGLDPYCYKQFDQKQENYIPCSKEVFLQELRSRFNKGEAKLTDGYAPFCKHLFLENFTDMMSGYLPITSNNVHLLRSGYVARTKTELPVLSRWFPKSVVEKDLVKARYLDVILYSREQVIKENDARGEHTPGNNYDFDYYVISIKPQDVEHEIPMLPITMFRNTMITEGGSGVPLDHATYLKSVAFWQDHAIIRDAE</sequence>
<organism evidence="1 2">
    <name type="scientific">Babesia ovis</name>
    <dbReference type="NCBI Taxonomy" id="5869"/>
    <lineage>
        <taxon>Eukaryota</taxon>
        <taxon>Sar</taxon>
        <taxon>Alveolata</taxon>
        <taxon>Apicomplexa</taxon>
        <taxon>Aconoidasida</taxon>
        <taxon>Piroplasmida</taxon>
        <taxon>Babesiidae</taxon>
        <taxon>Babesia</taxon>
    </lineage>
</organism>
<dbReference type="InterPro" id="IPR021610">
    <property type="entry name" value="DUF3228"/>
</dbReference>
<name>A0A9W5T7Y6_BABOV</name>
<dbReference type="EMBL" id="BLIY01000003">
    <property type="protein sequence ID" value="GFE52823.1"/>
    <property type="molecule type" value="Genomic_DNA"/>
</dbReference>
<comment type="caution">
    <text evidence="1">The sequence shown here is derived from an EMBL/GenBank/DDBJ whole genome shotgun (WGS) entry which is preliminary data.</text>
</comment>
<dbReference type="Gene3D" id="3.30.2310.50">
    <property type="entry name" value="Protein of unknown function (DUF3228), domain 1"/>
    <property type="match status" value="2"/>
</dbReference>
<accession>A0A9W5T7Y6</accession>
<keyword evidence="2" id="KW-1185">Reference proteome</keyword>